<sequence length="591" mass="63716">MSSSPSTSTDLEDQHAKTLAATARRLLGFLKPHQRGFIASVLAYVAAAATEPLIPKLLEVTLDTGFSRQNSFPLWTVPVVLITLFSARGLFGFLGQYLLQWTIGRVVSDMREAMMRALLRADTSVYHNLPGGAAVTKVVSDPQQSLTLLGYASITLLRDGLPALAMLVFLLWTNWQLTLMTLGTLPIMVFALKGVNQRVRRAGTQAYDAQIHLGSIVDDVTRAWRLVRSFGAQGYEGQRFAEQARAVRQRTLRQTAASAVSQPISQIITAAGVSGIVMIAIYQGRETGATPGTFAAFVAGLLQLMSRVRHLTEVAQNMTNGLIVARGCMALLDTPPEPDPGQRELLSTRGDLLLEQVTLRYPGASAPALDHLSLSVPAGKTVALVGASGAGKSTVINLLQGFAQPDSGRIELDGVPIDELTRATLRRQFAVVSQDIVLFDTSIADNIAYAQPRDERRLEAALRDAALWDFVQTLPDGVDTAIGPNGGKLSGGQRQRLAIARALYKDAPIWIFDEATSALDTESERAVQQALQAWSGRKTLIVIAHRLSTIRDADAIHVLVSGRLIESGTHAELIARDGAYAAMVRAQAGED</sequence>
<feature type="transmembrane region" description="Helical" evidence="11">
    <location>
        <begin position="177"/>
        <end position="195"/>
    </location>
</feature>
<evidence type="ECO:0000256" key="2">
    <source>
        <dbReference type="ARBA" id="ARBA00022448"/>
    </source>
</evidence>
<dbReference type="PROSITE" id="PS00211">
    <property type="entry name" value="ABC_TRANSPORTER_1"/>
    <property type="match status" value="1"/>
</dbReference>
<evidence type="ECO:0000313" key="14">
    <source>
        <dbReference type="EMBL" id="PZP29343.1"/>
    </source>
</evidence>
<dbReference type="InterPro" id="IPR027417">
    <property type="entry name" value="P-loop_NTPase"/>
</dbReference>
<protein>
    <submittedName>
        <fullName evidence="14">Lipid A export permease/ATP-binding protein MsbA</fullName>
    </submittedName>
</protein>
<dbReference type="PANTHER" id="PTHR43394:SF1">
    <property type="entry name" value="ATP-BINDING CASSETTE SUB-FAMILY B MEMBER 10, MITOCHONDRIAL"/>
    <property type="match status" value="1"/>
</dbReference>
<dbReference type="InterPro" id="IPR003439">
    <property type="entry name" value="ABC_transporter-like_ATP-bd"/>
</dbReference>
<proteinExistence type="predicted"/>
<dbReference type="Proteomes" id="UP000249633">
    <property type="component" value="Unassembled WGS sequence"/>
</dbReference>
<evidence type="ECO:0000256" key="6">
    <source>
        <dbReference type="ARBA" id="ARBA00022840"/>
    </source>
</evidence>
<evidence type="ECO:0000259" key="13">
    <source>
        <dbReference type="PROSITE" id="PS50929"/>
    </source>
</evidence>
<gene>
    <name evidence="14" type="ORF">DI603_16860</name>
</gene>
<evidence type="ECO:0000256" key="3">
    <source>
        <dbReference type="ARBA" id="ARBA00022475"/>
    </source>
</evidence>
<dbReference type="GO" id="GO:0005524">
    <property type="term" value="F:ATP binding"/>
    <property type="evidence" value="ECO:0007669"/>
    <property type="project" value="UniProtKB-KW"/>
</dbReference>
<evidence type="ECO:0000256" key="10">
    <source>
        <dbReference type="ARBA" id="ARBA00023136"/>
    </source>
</evidence>
<evidence type="ECO:0000256" key="11">
    <source>
        <dbReference type="SAM" id="Phobius"/>
    </source>
</evidence>
<dbReference type="GO" id="GO:0005886">
    <property type="term" value="C:plasma membrane"/>
    <property type="evidence" value="ECO:0007669"/>
    <property type="project" value="UniProtKB-SubCell"/>
</dbReference>
<comment type="subcellular location">
    <subcellularLocation>
        <location evidence="1">Cell membrane</location>
        <topology evidence="1">Multi-pass membrane protein</topology>
    </subcellularLocation>
</comment>
<keyword evidence="4 11" id="KW-0812">Transmembrane</keyword>
<dbReference type="InterPro" id="IPR003593">
    <property type="entry name" value="AAA+_ATPase"/>
</dbReference>
<evidence type="ECO:0000256" key="1">
    <source>
        <dbReference type="ARBA" id="ARBA00004651"/>
    </source>
</evidence>
<keyword evidence="5" id="KW-0547">Nucleotide-binding</keyword>
<evidence type="ECO:0000256" key="9">
    <source>
        <dbReference type="ARBA" id="ARBA00023055"/>
    </source>
</evidence>
<dbReference type="Pfam" id="PF00664">
    <property type="entry name" value="ABC_membrane"/>
    <property type="match status" value="1"/>
</dbReference>
<dbReference type="SUPFAM" id="SSF90123">
    <property type="entry name" value="ABC transporter transmembrane region"/>
    <property type="match status" value="1"/>
</dbReference>
<keyword evidence="6 14" id="KW-0067">ATP-binding</keyword>
<keyword evidence="8 11" id="KW-1133">Transmembrane helix</keyword>
<evidence type="ECO:0000256" key="8">
    <source>
        <dbReference type="ARBA" id="ARBA00022989"/>
    </source>
</evidence>
<comment type="caution">
    <text evidence="14">The sequence shown here is derived from an EMBL/GenBank/DDBJ whole genome shotgun (WGS) entry which is preliminary data.</text>
</comment>
<dbReference type="InterPro" id="IPR011527">
    <property type="entry name" value="ABC1_TM_dom"/>
</dbReference>
<feature type="transmembrane region" description="Helical" evidence="11">
    <location>
        <begin position="74"/>
        <end position="95"/>
    </location>
</feature>
<keyword evidence="3" id="KW-1003">Cell membrane</keyword>
<dbReference type="InterPro" id="IPR036640">
    <property type="entry name" value="ABC1_TM_sf"/>
</dbReference>
<dbReference type="Gene3D" id="3.40.50.300">
    <property type="entry name" value="P-loop containing nucleotide triphosphate hydrolases"/>
    <property type="match status" value="1"/>
</dbReference>
<keyword evidence="7" id="KW-1278">Translocase</keyword>
<dbReference type="InterPro" id="IPR039421">
    <property type="entry name" value="Type_1_exporter"/>
</dbReference>
<dbReference type="PROSITE" id="PS50929">
    <property type="entry name" value="ABC_TM1F"/>
    <property type="match status" value="1"/>
</dbReference>
<accession>A0A2W5DFX1</accession>
<keyword evidence="9" id="KW-0445">Lipid transport</keyword>
<dbReference type="EMBL" id="QFOD01000018">
    <property type="protein sequence ID" value="PZP29343.1"/>
    <property type="molecule type" value="Genomic_DNA"/>
</dbReference>
<dbReference type="Gene3D" id="1.20.1560.10">
    <property type="entry name" value="ABC transporter type 1, transmembrane domain"/>
    <property type="match status" value="1"/>
</dbReference>
<dbReference type="PROSITE" id="PS50893">
    <property type="entry name" value="ABC_TRANSPORTER_2"/>
    <property type="match status" value="1"/>
</dbReference>
<dbReference type="FunFam" id="3.40.50.300:FF:000221">
    <property type="entry name" value="Multidrug ABC transporter ATP-binding protein"/>
    <property type="match status" value="1"/>
</dbReference>
<evidence type="ECO:0000313" key="15">
    <source>
        <dbReference type="Proteomes" id="UP000249633"/>
    </source>
</evidence>
<dbReference type="InterPro" id="IPR017871">
    <property type="entry name" value="ABC_transporter-like_CS"/>
</dbReference>
<reference evidence="14 15" key="1">
    <citation type="submission" date="2017-08" db="EMBL/GenBank/DDBJ databases">
        <title>Infants hospitalized years apart are colonized by the same room-sourced microbial strains.</title>
        <authorList>
            <person name="Brooks B."/>
            <person name="Olm M.R."/>
            <person name="Firek B.A."/>
            <person name="Baker R."/>
            <person name="Thomas B.C."/>
            <person name="Morowitz M.J."/>
            <person name="Banfield J.F."/>
        </authorList>
    </citation>
    <scope>NUCLEOTIDE SEQUENCE [LARGE SCALE GENOMIC DNA]</scope>
    <source>
        <strain evidence="14">S2_012_000_R2_81</strain>
    </source>
</reference>
<dbReference type="SUPFAM" id="SSF52540">
    <property type="entry name" value="P-loop containing nucleoside triphosphate hydrolases"/>
    <property type="match status" value="1"/>
</dbReference>
<organism evidence="14 15">
    <name type="scientific">Roseateles depolymerans</name>
    <dbReference type="NCBI Taxonomy" id="76731"/>
    <lineage>
        <taxon>Bacteria</taxon>
        <taxon>Pseudomonadati</taxon>
        <taxon>Pseudomonadota</taxon>
        <taxon>Betaproteobacteria</taxon>
        <taxon>Burkholderiales</taxon>
        <taxon>Sphaerotilaceae</taxon>
        <taxon>Roseateles</taxon>
    </lineage>
</organism>
<evidence type="ECO:0000256" key="4">
    <source>
        <dbReference type="ARBA" id="ARBA00022692"/>
    </source>
</evidence>
<dbReference type="CDD" id="cd18552">
    <property type="entry name" value="ABC_6TM_MsbA_like"/>
    <property type="match status" value="1"/>
</dbReference>
<dbReference type="GO" id="GO:0016887">
    <property type="term" value="F:ATP hydrolysis activity"/>
    <property type="evidence" value="ECO:0007669"/>
    <property type="project" value="InterPro"/>
</dbReference>
<dbReference type="AlphaFoldDB" id="A0A2W5DFX1"/>
<dbReference type="PANTHER" id="PTHR43394">
    <property type="entry name" value="ATP-DEPENDENT PERMEASE MDL1, MITOCHONDRIAL"/>
    <property type="match status" value="1"/>
</dbReference>
<dbReference type="GO" id="GO:0015421">
    <property type="term" value="F:ABC-type oligopeptide transporter activity"/>
    <property type="evidence" value="ECO:0007669"/>
    <property type="project" value="TreeGrafter"/>
</dbReference>
<dbReference type="Pfam" id="PF00005">
    <property type="entry name" value="ABC_tran"/>
    <property type="match status" value="1"/>
</dbReference>
<feature type="domain" description="ABC transporter" evidence="12">
    <location>
        <begin position="352"/>
        <end position="586"/>
    </location>
</feature>
<name>A0A2W5DFX1_9BURK</name>
<keyword evidence="2" id="KW-0813">Transport</keyword>
<dbReference type="GO" id="GO:0006869">
    <property type="term" value="P:lipid transport"/>
    <property type="evidence" value="ECO:0007669"/>
    <property type="project" value="UniProtKB-KW"/>
</dbReference>
<dbReference type="SMART" id="SM00382">
    <property type="entry name" value="AAA"/>
    <property type="match status" value="1"/>
</dbReference>
<evidence type="ECO:0000259" key="12">
    <source>
        <dbReference type="PROSITE" id="PS50893"/>
    </source>
</evidence>
<evidence type="ECO:0000256" key="5">
    <source>
        <dbReference type="ARBA" id="ARBA00022741"/>
    </source>
</evidence>
<evidence type="ECO:0000256" key="7">
    <source>
        <dbReference type="ARBA" id="ARBA00022967"/>
    </source>
</evidence>
<keyword evidence="10 11" id="KW-0472">Membrane</keyword>
<feature type="domain" description="ABC transmembrane type-1" evidence="13">
    <location>
        <begin position="38"/>
        <end position="320"/>
    </location>
</feature>